<dbReference type="PANTHER" id="PTHR31435:SF9">
    <property type="entry name" value="PROTEIN NATD1"/>
    <property type="match status" value="1"/>
</dbReference>
<dbReference type="STRING" id="1914305.BLW93_01750"/>
<dbReference type="InterPro" id="IPR045057">
    <property type="entry name" value="Gcn5-rel_NAT"/>
</dbReference>
<proteinExistence type="predicted"/>
<keyword evidence="3" id="KW-1185">Reference proteome</keyword>
<comment type="caution">
    <text evidence="2">The sequence shown here is derived from an EMBL/GenBank/DDBJ whole genome shotgun (WGS) entry which is preliminary data.</text>
</comment>
<feature type="domain" description="N-acetyltransferase" evidence="1">
    <location>
        <begin position="2"/>
        <end position="87"/>
    </location>
</feature>
<accession>A0A1R1MMY1</accession>
<dbReference type="SUPFAM" id="SSF55729">
    <property type="entry name" value="Acyl-CoA N-acyltransferases (Nat)"/>
    <property type="match status" value="1"/>
</dbReference>
<dbReference type="InterPro" id="IPR031165">
    <property type="entry name" value="GNAT_YJDJ"/>
</dbReference>
<dbReference type="InterPro" id="IPR016181">
    <property type="entry name" value="Acyl_CoA_acyltransferase"/>
</dbReference>
<dbReference type="EMBL" id="MOEN01000004">
    <property type="protein sequence ID" value="OMH41070.1"/>
    <property type="molecule type" value="Genomic_DNA"/>
</dbReference>
<gene>
    <name evidence="2" type="ORF">BLW93_01750</name>
</gene>
<dbReference type="RefSeq" id="WP_076712399.1">
    <property type="nucleotide sequence ID" value="NZ_MOEN01000004.1"/>
</dbReference>
<evidence type="ECO:0000313" key="3">
    <source>
        <dbReference type="Proteomes" id="UP000187408"/>
    </source>
</evidence>
<evidence type="ECO:0000313" key="2">
    <source>
        <dbReference type="EMBL" id="OMH41070.1"/>
    </source>
</evidence>
<evidence type="ECO:0000259" key="1">
    <source>
        <dbReference type="PROSITE" id="PS51729"/>
    </source>
</evidence>
<dbReference type="PROSITE" id="PS51729">
    <property type="entry name" value="GNAT_YJDJ"/>
    <property type="match status" value="1"/>
</dbReference>
<dbReference type="PANTHER" id="PTHR31435">
    <property type="entry name" value="PROTEIN NATD1"/>
    <property type="match status" value="1"/>
</dbReference>
<organism evidence="2 3">
    <name type="scientific">Desulfurobacterium indicum</name>
    <dbReference type="NCBI Taxonomy" id="1914305"/>
    <lineage>
        <taxon>Bacteria</taxon>
        <taxon>Pseudomonadati</taxon>
        <taxon>Aquificota</taxon>
        <taxon>Aquificia</taxon>
        <taxon>Desulfurobacteriales</taxon>
        <taxon>Desulfurobacteriaceae</taxon>
        <taxon>Desulfurobacterium</taxon>
    </lineage>
</organism>
<dbReference type="AlphaFoldDB" id="A0A1R1MMY1"/>
<reference evidence="2 3" key="1">
    <citation type="submission" date="2016-10" db="EMBL/GenBank/DDBJ databases">
        <title>Genome sequence of a sulfur-reducing bacterium Desulfurobacterium indicum K6013.</title>
        <authorList>
            <person name="Cao J."/>
            <person name="Shao Z."/>
            <person name="Alain K."/>
            <person name="Jebbar M."/>
        </authorList>
    </citation>
    <scope>NUCLEOTIDE SEQUENCE [LARGE SCALE GENOMIC DNA]</scope>
    <source>
        <strain evidence="2 3">K6013</strain>
    </source>
</reference>
<dbReference type="Pfam" id="PF14542">
    <property type="entry name" value="Acetyltransf_CG"/>
    <property type="match status" value="1"/>
</dbReference>
<dbReference type="OrthoDB" id="9793389at2"/>
<dbReference type="Proteomes" id="UP000187408">
    <property type="component" value="Unassembled WGS sequence"/>
</dbReference>
<protein>
    <recommendedName>
        <fullName evidence="1">N-acetyltransferase domain-containing protein</fullName>
    </recommendedName>
</protein>
<name>A0A1R1MMY1_9BACT</name>
<dbReference type="Gene3D" id="3.40.630.30">
    <property type="match status" value="1"/>
</dbReference>
<sequence>MEPEIIGERIVLKLENEEAFVKFKIEQNIIMVTTTYVPESQRGKGIAGKLNAKLVEMAKEKGMKIYPLCEYTRKYLERKQFHDLIHE</sequence>